<name>A0ABT1L4K4_9GAMM</name>
<dbReference type="EMBL" id="JAKUDN010000002">
    <property type="protein sequence ID" value="MCP8352097.1"/>
    <property type="molecule type" value="Genomic_DNA"/>
</dbReference>
<proteinExistence type="predicted"/>
<dbReference type="RefSeq" id="WP_258569207.1">
    <property type="nucleotide sequence ID" value="NZ_JAKUDN010000002.1"/>
</dbReference>
<dbReference type="Proteomes" id="UP001320768">
    <property type="component" value="Unassembled WGS sequence"/>
</dbReference>
<gene>
    <name evidence="1" type="ORF">MKS91_02200</name>
</gene>
<reference evidence="1 2" key="1">
    <citation type="journal article" date="2022" name="Nat. Microbiol.">
        <title>The microbiome of a bacterivorous marine choanoflagellate contains a resource-demanding obligate bacterial associate.</title>
        <authorList>
            <person name="Needham D.M."/>
            <person name="Poirier C."/>
            <person name="Bachy C."/>
            <person name="George E.E."/>
            <person name="Wilken S."/>
            <person name="Yung C.C.M."/>
            <person name="Limardo A.J."/>
            <person name="Morando M."/>
            <person name="Sudek L."/>
            <person name="Malmstrom R.R."/>
            <person name="Keeling P.J."/>
            <person name="Santoro A.E."/>
            <person name="Worden A.Z."/>
        </authorList>
    </citation>
    <scope>NUCLEOTIDE SEQUENCE [LARGE SCALE GENOMIC DNA]</scope>
    <source>
        <strain evidence="1 2">Comchoano-2</strain>
    </source>
</reference>
<accession>A0ABT1L4K4</accession>
<keyword evidence="2" id="KW-1185">Reference proteome</keyword>
<evidence type="ECO:0000313" key="2">
    <source>
        <dbReference type="Proteomes" id="UP001320768"/>
    </source>
</evidence>
<sequence>MEKKTTKTEAYLTYWPLCQHYSTVNVVLIISHNAADYLRFRTYNGARVTPPKHPGVASLWNTEQSSRDIDAGEHFLERFFARPINGSTLL</sequence>
<evidence type="ECO:0000313" key="1">
    <source>
        <dbReference type="EMBL" id="MCP8352097.1"/>
    </source>
</evidence>
<organism evidence="1 2">
    <name type="scientific">Candidatus Synchoanobacter obligatus</name>
    <dbReference type="NCBI Taxonomy" id="2919597"/>
    <lineage>
        <taxon>Bacteria</taxon>
        <taxon>Pseudomonadati</taxon>
        <taxon>Pseudomonadota</taxon>
        <taxon>Gammaproteobacteria</taxon>
        <taxon>Candidatus Comchoanobacterales</taxon>
        <taxon>Candidatus Comchoanobacteraceae</taxon>
        <taxon>Candidatus Synchoanobacter</taxon>
    </lineage>
</organism>
<protein>
    <submittedName>
        <fullName evidence="1">Uncharacterized protein</fullName>
    </submittedName>
</protein>
<comment type="caution">
    <text evidence="1">The sequence shown here is derived from an EMBL/GenBank/DDBJ whole genome shotgun (WGS) entry which is preliminary data.</text>
</comment>